<organism evidence="1 2">
    <name type="scientific">Geotoga petraea</name>
    <dbReference type="NCBI Taxonomy" id="28234"/>
    <lineage>
        <taxon>Bacteria</taxon>
        <taxon>Thermotogati</taxon>
        <taxon>Thermotogota</taxon>
        <taxon>Thermotogae</taxon>
        <taxon>Petrotogales</taxon>
        <taxon>Petrotogaceae</taxon>
        <taxon>Geotoga</taxon>
    </lineage>
</organism>
<keyword evidence="2" id="KW-1185">Reference proteome</keyword>
<evidence type="ECO:0000313" key="2">
    <source>
        <dbReference type="Proteomes" id="UP000199322"/>
    </source>
</evidence>
<dbReference type="AlphaFoldDB" id="A0A1G6LUK0"/>
<gene>
    <name evidence="1" type="ORF">SAMN04488588_1136</name>
</gene>
<accession>A0A1G6LUK0</accession>
<proteinExistence type="predicted"/>
<reference evidence="1 2" key="1">
    <citation type="submission" date="2016-10" db="EMBL/GenBank/DDBJ databases">
        <authorList>
            <person name="de Groot N.N."/>
        </authorList>
    </citation>
    <scope>NUCLEOTIDE SEQUENCE [LARGE SCALE GENOMIC DNA]</scope>
    <source>
        <strain evidence="1 2">WG14</strain>
    </source>
</reference>
<name>A0A1G6LUK0_9BACT</name>
<dbReference type="STRING" id="28234.SAMN04488588_1136"/>
<protein>
    <submittedName>
        <fullName evidence="1">Uncharacterized protein</fullName>
    </submittedName>
</protein>
<dbReference type="EMBL" id="FMYV01000004">
    <property type="protein sequence ID" value="SDC46376.1"/>
    <property type="molecule type" value="Genomic_DNA"/>
</dbReference>
<evidence type="ECO:0000313" key="1">
    <source>
        <dbReference type="EMBL" id="SDC46376.1"/>
    </source>
</evidence>
<dbReference type="Proteomes" id="UP000199322">
    <property type="component" value="Unassembled WGS sequence"/>
</dbReference>
<sequence>MKYKVLKPVTYKGKVVNEGIIELDKNEVRDTLVKRGVLEEIKKNENSDENKLTVEQLEENTVPELKEIAEKKKVELKAKDTKEEIIKKISEVI</sequence>
<dbReference type="RefSeq" id="WP_091403512.1">
    <property type="nucleotide sequence ID" value="NZ_FMYV01000004.1"/>
</dbReference>